<evidence type="ECO:0000313" key="8">
    <source>
        <dbReference type="Proteomes" id="UP000037035"/>
    </source>
</evidence>
<dbReference type="VEuPathDB" id="FungiDB:VP01_463g9"/>
<accession>A0A0L6UNC2</accession>
<dbReference type="OrthoDB" id="3264316at2759"/>
<dbReference type="PANTHER" id="PTHR46481">
    <property type="entry name" value="ZINC FINGER BED DOMAIN-CONTAINING PROTEIN 4"/>
    <property type="match status" value="1"/>
</dbReference>
<organism evidence="7 8">
    <name type="scientific">Puccinia sorghi</name>
    <dbReference type="NCBI Taxonomy" id="27349"/>
    <lineage>
        <taxon>Eukaryota</taxon>
        <taxon>Fungi</taxon>
        <taxon>Dikarya</taxon>
        <taxon>Basidiomycota</taxon>
        <taxon>Pucciniomycotina</taxon>
        <taxon>Pucciniomycetes</taxon>
        <taxon>Pucciniales</taxon>
        <taxon>Pucciniaceae</taxon>
        <taxon>Puccinia</taxon>
    </lineage>
</organism>
<evidence type="ECO:0000313" key="7">
    <source>
        <dbReference type="EMBL" id="KNZ50021.1"/>
    </source>
</evidence>
<keyword evidence="2" id="KW-0479">Metal-binding</keyword>
<keyword evidence="5" id="KW-0539">Nucleus</keyword>
<dbReference type="PANTHER" id="PTHR46481:SF10">
    <property type="entry name" value="ZINC FINGER BED DOMAIN-CONTAINING PROTEIN 39"/>
    <property type="match status" value="1"/>
</dbReference>
<evidence type="ECO:0000259" key="6">
    <source>
        <dbReference type="Pfam" id="PF05699"/>
    </source>
</evidence>
<keyword evidence="3" id="KW-0863">Zinc-finger</keyword>
<dbReference type="SUPFAM" id="SSF53098">
    <property type="entry name" value="Ribonuclease H-like"/>
    <property type="match status" value="1"/>
</dbReference>
<evidence type="ECO:0000256" key="2">
    <source>
        <dbReference type="ARBA" id="ARBA00022723"/>
    </source>
</evidence>
<feature type="domain" description="HAT C-terminal dimerisation" evidence="6">
    <location>
        <begin position="129"/>
        <end position="209"/>
    </location>
</feature>
<dbReference type="EMBL" id="LAVV01009768">
    <property type="protein sequence ID" value="KNZ50021.1"/>
    <property type="molecule type" value="Genomic_DNA"/>
</dbReference>
<keyword evidence="8" id="KW-1185">Reference proteome</keyword>
<dbReference type="Pfam" id="PF05699">
    <property type="entry name" value="Dimer_Tnp_hAT"/>
    <property type="match status" value="1"/>
</dbReference>
<dbReference type="Proteomes" id="UP000037035">
    <property type="component" value="Unassembled WGS sequence"/>
</dbReference>
<dbReference type="InterPro" id="IPR052035">
    <property type="entry name" value="ZnF_BED_domain_contain"/>
</dbReference>
<sequence length="238" mass="26975">MKQLSSSNICQVQSTYNAHQLLPSAKQMLSMLKKYLVLALQTTAPLCAMIHNPHINMLYIEKNTEFIQKEISSYFSPPAILSDFKVDAQHYDRSPTCCGSNQLEKKKPQSSILVDIFGGEQMVNNLTFEIQDYLRTSNEGPKTDVLNYWFSIISIYPLLAAMARCFLAIPATSSPSESVFSQCKTVVGPHHGRISAESIENLLCLKEWYYSMGTLDPMPYNENDQLYYINESLYLNSP</sequence>
<evidence type="ECO:0000256" key="5">
    <source>
        <dbReference type="ARBA" id="ARBA00023242"/>
    </source>
</evidence>
<dbReference type="GO" id="GO:0008270">
    <property type="term" value="F:zinc ion binding"/>
    <property type="evidence" value="ECO:0007669"/>
    <property type="project" value="UniProtKB-KW"/>
</dbReference>
<proteinExistence type="predicted"/>
<comment type="subcellular location">
    <subcellularLocation>
        <location evidence="1">Nucleus</location>
    </subcellularLocation>
</comment>
<dbReference type="AlphaFoldDB" id="A0A0L6UNC2"/>
<protein>
    <recommendedName>
        <fullName evidence="6">HAT C-terminal dimerisation domain-containing protein</fullName>
    </recommendedName>
</protein>
<comment type="caution">
    <text evidence="7">The sequence shown here is derived from an EMBL/GenBank/DDBJ whole genome shotgun (WGS) entry which is preliminary data.</text>
</comment>
<evidence type="ECO:0000256" key="1">
    <source>
        <dbReference type="ARBA" id="ARBA00004123"/>
    </source>
</evidence>
<reference evidence="7 8" key="1">
    <citation type="submission" date="2015-08" db="EMBL/GenBank/DDBJ databases">
        <title>Next Generation Sequencing and Analysis of the Genome of Puccinia sorghi L Schw, the Causal Agent of Maize Common Rust.</title>
        <authorList>
            <person name="Rochi L."/>
            <person name="Burguener G."/>
            <person name="Darino M."/>
            <person name="Turjanski A."/>
            <person name="Kreff E."/>
            <person name="Dieguez M.J."/>
            <person name="Sacco F."/>
        </authorList>
    </citation>
    <scope>NUCLEOTIDE SEQUENCE [LARGE SCALE GENOMIC DNA]</scope>
    <source>
        <strain evidence="7 8">RO10H11247</strain>
    </source>
</reference>
<dbReference type="InterPro" id="IPR008906">
    <property type="entry name" value="HATC_C_dom"/>
</dbReference>
<dbReference type="InterPro" id="IPR012337">
    <property type="entry name" value="RNaseH-like_sf"/>
</dbReference>
<dbReference type="GO" id="GO:0046983">
    <property type="term" value="F:protein dimerization activity"/>
    <property type="evidence" value="ECO:0007669"/>
    <property type="project" value="InterPro"/>
</dbReference>
<dbReference type="GO" id="GO:0005634">
    <property type="term" value="C:nucleus"/>
    <property type="evidence" value="ECO:0007669"/>
    <property type="project" value="UniProtKB-SubCell"/>
</dbReference>
<gene>
    <name evidence="7" type="ORF">VP01_463g9</name>
</gene>
<name>A0A0L6UNC2_9BASI</name>
<evidence type="ECO:0000256" key="4">
    <source>
        <dbReference type="ARBA" id="ARBA00022833"/>
    </source>
</evidence>
<evidence type="ECO:0000256" key="3">
    <source>
        <dbReference type="ARBA" id="ARBA00022771"/>
    </source>
</evidence>
<keyword evidence="4" id="KW-0862">Zinc</keyword>